<dbReference type="EMBL" id="BSPK01000046">
    <property type="protein sequence ID" value="GLS64565.1"/>
    <property type="molecule type" value="Genomic_DNA"/>
</dbReference>
<feature type="chain" id="PRO_5022076125" evidence="1">
    <location>
        <begin position="28"/>
        <end position="142"/>
    </location>
</feature>
<dbReference type="AlphaFoldDB" id="A0A512JCM4"/>
<sequence length="142" mass="16208">MKPIVYTLTGALALSPGLIIGPAPASADEPAGYSRRTYQGRPVLRYRPAHRPRRIVREVIVERPVYRTRRIVREIVVERPVFYRPPPVVREVIVEPFDYGPPPYAYGPPFRRSFAYGPGFYGPIRPVGFGFGPRFGYGRGYW</sequence>
<comment type="caution">
    <text evidence="2">The sequence shown here is derived from an EMBL/GenBank/DDBJ whole genome shotgun (WGS) entry which is preliminary data.</text>
</comment>
<evidence type="ECO:0000313" key="2">
    <source>
        <dbReference type="EMBL" id="GEP07675.1"/>
    </source>
</evidence>
<dbReference type="Proteomes" id="UP000321960">
    <property type="component" value="Unassembled WGS sequence"/>
</dbReference>
<evidence type="ECO:0000313" key="5">
    <source>
        <dbReference type="Proteomes" id="UP001156856"/>
    </source>
</evidence>
<reference evidence="5" key="2">
    <citation type="journal article" date="2019" name="Int. J. Syst. Evol. Microbiol.">
        <title>The Global Catalogue of Microorganisms (GCM) 10K type strain sequencing project: providing services to taxonomists for standard genome sequencing and annotation.</title>
        <authorList>
            <consortium name="The Broad Institute Genomics Platform"/>
            <consortium name="The Broad Institute Genome Sequencing Center for Infectious Disease"/>
            <person name="Wu L."/>
            <person name="Ma J."/>
        </authorList>
    </citation>
    <scope>NUCLEOTIDE SEQUENCE [LARGE SCALE GENOMIC DNA]</scope>
    <source>
        <strain evidence="5">NBRC 107715</strain>
    </source>
</reference>
<reference evidence="3" key="4">
    <citation type="submission" date="2023-01" db="EMBL/GenBank/DDBJ databases">
        <title>Draft genome sequence of Methylobacterium oxalidis strain NBRC 107715.</title>
        <authorList>
            <person name="Sun Q."/>
            <person name="Mori K."/>
        </authorList>
    </citation>
    <scope>NUCLEOTIDE SEQUENCE</scope>
    <source>
        <strain evidence="3">NBRC 107715</strain>
    </source>
</reference>
<name>A0A512JCM4_9HYPH</name>
<feature type="signal peptide" evidence="1">
    <location>
        <begin position="1"/>
        <end position="27"/>
    </location>
</feature>
<reference evidence="3" key="1">
    <citation type="journal article" date="2014" name="Int. J. Syst. Evol. Microbiol.">
        <title>Complete genome of a new Firmicutes species belonging to the dominant human colonic microbiota ('Ruminococcus bicirculans') reveals two chromosomes and a selective capacity to utilize plant glucans.</title>
        <authorList>
            <consortium name="NISC Comparative Sequencing Program"/>
            <person name="Wegmann U."/>
            <person name="Louis P."/>
            <person name="Goesmann A."/>
            <person name="Henrissat B."/>
            <person name="Duncan S.H."/>
            <person name="Flint H.J."/>
        </authorList>
    </citation>
    <scope>NUCLEOTIDE SEQUENCE</scope>
    <source>
        <strain evidence="3">NBRC 107715</strain>
    </source>
</reference>
<proteinExistence type="predicted"/>
<evidence type="ECO:0000256" key="1">
    <source>
        <dbReference type="SAM" id="SignalP"/>
    </source>
</evidence>
<dbReference type="Proteomes" id="UP001156856">
    <property type="component" value="Unassembled WGS sequence"/>
</dbReference>
<organism evidence="2 4">
    <name type="scientific">Methylobacterium oxalidis</name>
    <dbReference type="NCBI Taxonomy" id="944322"/>
    <lineage>
        <taxon>Bacteria</taxon>
        <taxon>Pseudomonadati</taxon>
        <taxon>Pseudomonadota</taxon>
        <taxon>Alphaproteobacteria</taxon>
        <taxon>Hyphomicrobiales</taxon>
        <taxon>Methylobacteriaceae</taxon>
        <taxon>Methylobacterium</taxon>
    </lineage>
</organism>
<dbReference type="RefSeq" id="WP_238179937.1">
    <property type="nucleotide sequence ID" value="NZ_BJZU01000173.1"/>
</dbReference>
<accession>A0A512JCM4</accession>
<gene>
    <name evidence="3" type="ORF">GCM10007888_29460</name>
    <name evidence="2" type="ORF">MOX02_57130</name>
</gene>
<keyword evidence="1" id="KW-0732">Signal</keyword>
<evidence type="ECO:0000313" key="4">
    <source>
        <dbReference type="Proteomes" id="UP000321960"/>
    </source>
</evidence>
<protein>
    <submittedName>
        <fullName evidence="2">Uncharacterized protein</fullName>
    </submittedName>
</protein>
<evidence type="ECO:0000313" key="3">
    <source>
        <dbReference type="EMBL" id="GLS64565.1"/>
    </source>
</evidence>
<dbReference type="EMBL" id="BJZU01000173">
    <property type="protein sequence ID" value="GEP07675.1"/>
    <property type="molecule type" value="Genomic_DNA"/>
</dbReference>
<reference evidence="2 4" key="3">
    <citation type="submission" date="2019-07" db="EMBL/GenBank/DDBJ databases">
        <title>Whole genome shotgun sequence of Methylobacterium oxalidis NBRC 107715.</title>
        <authorList>
            <person name="Hosoyama A."/>
            <person name="Uohara A."/>
            <person name="Ohji S."/>
            <person name="Ichikawa N."/>
        </authorList>
    </citation>
    <scope>NUCLEOTIDE SEQUENCE [LARGE SCALE GENOMIC DNA]</scope>
    <source>
        <strain evidence="2 4">NBRC 107715</strain>
    </source>
</reference>
<keyword evidence="5" id="KW-1185">Reference proteome</keyword>